<sequence>MADTDRADADMTEQLVEISSHGEHVTLLRMQSPPVNAWTDPFVEAMESAVSELEASTTRVVVITGTGKHFSAGGDFHRFQKITDEATAREFVERVQGLMDRVAALRMPVIAAVNGTALGGGCELALACDIRVAGPRAKMGQPEVRWGILAGAGGTQRLSRLVGPGMSKLMQYTAQPVDAAEALRIGLVEAVSEDDDPLGLALEIADQITVNSPRAIRSVKQCVDRGLDVDLPAGLKLERELWIDLIPDGDLTEGAAAFFDKRDPVYPD</sequence>
<dbReference type="InterPro" id="IPR001753">
    <property type="entry name" value="Enoyl-CoA_hydra/iso"/>
</dbReference>
<evidence type="ECO:0000313" key="8">
    <source>
        <dbReference type="EMBL" id="MFB9259851.1"/>
    </source>
</evidence>
<comment type="catalytic activity">
    <reaction evidence="6">
        <text>a 4-saturated-(3S)-3-hydroxyacyl-CoA = a (3E)-enoyl-CoA + H2O</text>
        <dbReference type="Rhea" id="RHEA:20724"/>
        <dbReference type="ChEBI" id="CHEBI:15377"/>
        <dbReference type="ChEBI" id="CHEBI:58521"/>
        <dbReference type="ChEBI" id="CHEBI:137480"/>
        <dbReference type="EC" id="4.2.1.17"/>
    </reaction>
</comment>
<evidence type="ECO:0000256" key="4">
    <source>
        <dbReference type="ARBA" id="ARBA00023239"/>
    </source>
</evidence>
<evidence type="ECO:0000256" key="6">
    <source>
        <dbReference type="ARBA" id="ARBA00023717"/>
    </source>
</evidence>
<dbReference type="InterPro" id="IPR018376">
    <property type="entry name" value="Enoyl-CoA_hyd/isom_CS"/>
</dbReference>
<dbReference type="CDD" id="cd06558">
    <property type="entry name" value="crotonase-like"/>
    <property type="match status" value="1"/>
</dbReference>
<dbReference type="PANTHER" id="PTHR11941:SF141">
    <property type="entry name" value="ENOYL-COA HYDRATASE_ISOMERASE-RELATED"/>
    <property type="match status" value="1"/>
</dbReference>
<comment type="function">
    <text evidence="1">Could possibly oxidize fatty acids using specific components.</text>
</comment>
<dbReference type="SUPFAM" id="SSF52096">
    <property type="entry name" value="ClpP/crotonase"/>
    <property type="match status" value="1"/>
</dbReference>
<dbReference type="Proteomes" id="UP001589700">
    <property type="component" value="Unassembled WGS sequence"/>
</dbReference>
<keyword evidence="3" id="KW-0276">Fatty acid metabolism</keyword>
<keyword evidence="3" id="KW-0443">Lipid metabolism</keyword>
<evidence type="ECO:0000313" key="9">
    <source>
        <dbReference type="Proteomes" id="UP001589700"/>
    </source>
</evidence>
<evidence type="ECO:0000256" key="3">
    <source>
        <dbReference type="ARBA" id="ARBA00022832"/>
    </source>
</evidence>
<evidence type="ECO:0000256" key="5">
    <source>
        <dbReference type="ARBA" id="ARBA00023709"/>
    </source>
</evidence>
<protein>
    <submittedName>
        <fullName evidence="8">Enoyl-CoA hydratase/isomerase family protein</fullName>
    </submittedName>
</protein>
<gene>
    <name evidence="8" type="ORF">ACFFVD_08560</name>
</gene>
<comment type="catalytic activity">
    <reaction evidence="5">
        <text>a (3S)-3-hydroxyacyl-CoA = a (2E)-enoyl-CoA + H2O</text>
        <dbReference type="Rhea" id="RHEA:16105"/>
        <dbReference type="ChEBI" id="CHEBI:15377"/>
        <dbReference type="ChEBI" id="CHEBI:57318"/>
        <dbReference type="ChEBI" id="CHEBI:58856"/>
        <dbReference type="EC" id="4.2.1.17"/>
    </reaction>
</comment>
<dbReference type="RefSeq" id="WP_206682328.1">
    <property type="nucleotide sequence ID" value="NZ_JAALDM010000319.1"/>
</dbReference>
<keyword evidence="4" id="KW-0456">Lyase</keyword>
<accession>A0ABV5JQ14</accession>
<name>A0ABV5JQ14_9ACTN</name>
<comment type="caution">
    <text evidence="8">The sequence shown here is derived from an EMBL/GenBank/DDBJ whole genome shotgun (WGS) entry which is preliminary data.</text>
</comment>
<dbReference type="PANTHER" id="PTHR11941">
    <property type="entry name" value="ENOYL-COA HYDRATASE-RELATED"/>
    <property type="match status" value="1"/>
</dbReference>
<dbReference type="Gene3D" id="1.10.12.10">
    <property type="entry name" value="Lyase 2-enoyl-coa Hydratase, Chain A, domain 2"/>
    <property type="match status" value="1"/>
</dbReference>
<dbReference type="InterPro" id="IPR029045">
    <property type="entry name" value="ClpP/crotonase-like_dom_sf"/>
</dbReference>
<dbReference type="EMBL" id="JBHMDY010000004">
    <property type="protein sequence ID" value="MFB9259851.1"/>
    <property type="molecule type" value="Genomic_DNA"/>
</dbReference>
<dbReference type="Pfam" id="PF00378">
    <property type="entry name" value="ECH_1"/>
    <property type="match status" value="1"/>
</dbReference>
<dbReference type="Gene3D" id="3.90.226.10">
    <property type="entry name" value="2-enoyl-CoA Hydratase, Chain A, domain 1"/>
    <property type="match status" value="1"/>
</dbReference>
<evidence type="ECO:0000256" key="1">
    <source>
        <dbReference type="ARBA" id="ARBA00002994"/>
    </source>
</evidence>
<comment type="similarity">
    <text evidence="2 7">Belongs to the enoyl-CoA hydratase/isomerase family.</text>
</comment>
<dbReference type="PROSITE" id="PS00166">
    <property type="entry name" value="ENOYL_COA_HYDRATASE"/>
    <property type="match status" value="1"/>
</dbReference>
<dbReference type="InterPro" id="IPR014748">
    <property type="entry name" value="Enoyl-CoA_hydra_C"/>
</dbReference>
<evidence type="ECO:0000256" key="7">
    <source>
        <dbReference type="RuleBase" id="RU003707"/>
    </source>
</evidence>
<keyword evidence="9" id="KW-1185">Reference proteome</keyword>
<organism evidence="8 9">
    <name type="scientific">Dietzia aerolata</name>
    <dbReference type="NCBI Taxonomy" id="595984"/>
    <lineage>
        <taxon>Bacteria</taxon>
        <taxon>Bacillati</taxon>
        <taxon>Actinomycetota</taxon>
        <taxon>Actinomycetes</taxon>
        <taxon>Mycobacteriales</taxon>
        <taxon>Dietziaceae</taxon>
        <taxon>Dietzia</taxon>
    </lineage>
</organism>
<reference evidence="8 9" key="1">
    <citation type="submission" date="2024-09" db="EMBL/GenBank/DDBJ databases">
        <authorList>
            <person name="Sun Q."/>
            <person name="Mori K."/>
        </authorList>
    </citation>
    <scope>NUCLEOTIDE SEQUENCE [LARGE SCALE GENOMIC DNA]</scope>
    <source>
        <strain evidence="8 9">CCM 7659</strain>
    </source>
</reference>
<proteinExistence type="inferred from homology"/>
<evidence type="ECO:0000256" key="2">
    <source>
        <dbReference type="ARBA" id="ARBA00005254"/>
    </source>
</evidence>